<dbReference type="PANTHER" id="PTHR37908:SF4">
    <property type="entry name" value="PROTEIN, PUTATIVE-RELATED"/>
    <property type="match status" value="1"/>
</dbReference>
<evidence type="ECO:0000313" key="4">
    <source>
        <dbReference type="Proteomes" id="UP000315295"/>
    </source>
</evidence>
<evidence type="ECO:0000256" key="2">
    <source>
        <dbReference type="SAM" id="SignalP"/>
    </source>
</evidence>
<gene>
    <name evidence="3" type="ORF">C1H46_045201</name>
</gene>
<protein>
    <submittedName>
        <fullName evidence="3">Uncharacterized protein</fullName>
    </submittedName>
</protein>
<accession>A0A540K4V3</accession>
<comment type="caution">
    <text evidence="3">The sequence shown here is derived from an EMBL/GenBank/DDBJ whole genome shotgun (WGS) entry which is preliminary data.</text>
</comment>
<evidence type="ECO:0000256" key="1">
    <source>
        <dbReference type="SAM" id="MobiDB-lite"/>
    </source>
</evidence>
<feature type="region of interest" description="Disordered" evidence="1">
    <location>
        <begin position="61"/>
        <end position="82"/>
    </location>
</feature>
<dbReference type="EMBL" id="VIEB01004182">
    <property type="protein sequence ID" value="TQD69266.1"/>
    <property type="molecule type" value="Genomic_DNA"/>
</dbReference>
<dbReference type="Proteomes" id="UP000315295">
    <property type="component" value="Unassembled WGS sequence"/>
</dbReference>
<feature type="chain" id="PRO_5021991412" evidence="2">
    <location>
        <begin position="26"/>
        <end position="82"/>
    </location>
</feature>
<organism evidence="3 4">
    <name type="scientific">Malus baccata</name>
    <name type="common">Siberian crab apple</name>
    <name type="synonym">Pyrus baccata</name>
    <dbReference type="NCBI Taxonomy" id="106549"/>
    <lineage>
        <taxon>Eukaryota</taxon>
        <taxon>Viridiplantae</taxon>
        <taxon>Streptophyta</taxon>
        <taxon>Embryophyta</taxon>
        <taxon>Tracheophyta</taxon>
        <taxon>Spermatophyta</taxon>
        <taxon>Magnoliopsida</taxon>
        <taxon>eudicotyledons</taxon>
        <taxon>Gunneridae</taxon>
        <taxon>Pentapetalae</taxon>
        <taxon>rosids</taxon>
        <taxon>fabids</taxon>
        <taxon>Rosales</taxon>
        <taxon>Rosaceae</taxon>
        <taxon>Amygdaloideae</taxon>
        <taxon>Maleae</taxon>
        <taxon>Malus</taxon>
    </lineage>
</organism>
<dbReference type="AlphaFoldDB" id="A0A540K4V3"/>
<keyword evidence="2" id="KW-0732">Signal</keyword>
<feature type="signal peptide" evidence="2">
    <location>
        <begin position="1"/>
        <end position="25"/>
    </location>
</feature>
<name>A0A540K4V3_MALBA</name>
<reference evidence="3 4" key="1">
    <citation type="journal article" date="2019" name="G3 (Bethesda)">
        <title>Sequencing of a Wild Apple (Malus baccata) Genome Unravels the Differences Between Cultivated and Wild Apple Species Regarding Disease Resistance and Cold Tolerance.</title>
        <authorList>
            <person name="Chen X."/>
        </authorList>
    </citation>
    <scope>NUCLEOTIDE SEQUENCE [LARGE SCALE GENOMIC DNA]</scope>
    <source>
        <strain evidence="4">cv. Shandingzi</strain>
        <tissue evidence="3">Leaves</tissue>
    </source>
</reference>
<keyword evidence="4" id="KW-1185">Reference proteome</keyword>
<sequence>MGRRWFLRFLLVSSLLALFCTHGFGRKLMETAEHGEEDSSVLVSKENDGKSRKMITVMDYADPEPNVNPRTGYIFAPPPQPN</sequence>
<dbReference type="PANTHER" id="PTHR37908">
    <property type="entry name" value="TRANSMEMBRANE PROTEIN"/>
    <property type="match status" value="1"/>
</dbReference>
<proteinExistence type="predicted"/>
<evidence type="ECO:0000313" key="3">
    <source>
        <dbReference type="EMBL" id="TQD69266.1"/>
    </source>
</evidence>